<dbReference type="GO" id="GO:0044611">
    <property type="term" value="C:nuclear pore inner ring"/>
    <property type="evidence" value="ECO:0007669"/>
    <property type="project" value="TreeGrafter"/>
</dbReference>
<dbReference type="GO" id="GO:0006405">
    <property type="term" value="P:RNA export from nucleus"/>
    <property type="evidence" value="ECO:0007669"/>
    <property type="project" value="TreeGrafter"/>
</dbReference>
<reference evidence="1 2" key="1">
    <citation type="submission" date="2019-07" db="EMBL/GenBank/DDBJ databases">
        <title>De Novo Assembly of kiwifruit Actinidia rufa.</title>
        <authorList>
            <person name="Sugita-Konishi S."/>
            <person name="Sato K."/>
            <person name="Mori E."/>
            <person name="Abe Y."/>
            <person name="Kisaki G."/>
            <person name="Hamano K."/>
            <person name="Suezawa K."/>
            <person name="Otani M."/>
            <person name="Fukuda T."/>
            <person name="Manabe T."/>
            <person name="Gomi K."/>
            <person name="Tabuchi M."/>
            <person name="Akimitsu K."/>
            <person name="Kataoka I."/>
        </authorList>
    </citation>
    <scope>NUCLEOTIDE SEQUENCE [LARGE SCALE GENOMIC DNA]</scope>
    <source>
        <strain evidence="2">cv. Fuchu</strain>
    </source>
</reference>
<proteinExistence type="predicted"/>
<dbReference type="OrthoDB" id="1745962at2759"/>
<dbReference type="EMBL" id="BJWL01000003">
    <property type="protein sequence ID" value="GFY83690.1"/>
    <property type="molecule type" value="Genomic_DNA"/>
</dbReference>
<sequence length="291" mass="32906">MVLDFTMQLVETGVENDVVLALVVFSLQYVLVNHEYWKYKVKHDRWKVTLKVLELMKNCILSVPCSQKLGEVVRDILFCDSSVHIALFRIVCTTAQSLEKLYVSRLYELMEIEGLQMAIRSVLDILFSMLSDLSNDILPSLPVFHQSVLSSATKPIPLVTALISLMSYFRKPTIQVGAAKVLSLLFVLADCSQTYVLGNACFGLDEKQMTYLRHSLNSILREQSPSNDDLFVATLQLLTSATHYQDSAIVYPELLLSLSLRYIEKLYFLEVLMLSLGFSALRHSVGEICGY</sequence>
<protein>
    <submittedName>
        <fullName evidence="1">Nucleoporin</fullName>
    </submittedName>
</protein>
<dbReference type="Proteomes" id="UP000585474">
    <property type="component" value="Unassembled WGS sequence"/>
</dbReference>
<dbReference type="PANTHER" id="PTHR31431:SF1">
    <property type="entry name" value="NUCLEOPORIN NUP188"/>
    <property type="match status" value="1"/>
</dbReference>
<name>A0A7J0EBC3_9ERIC</name>
<evidence type="ECO:0000313" key="1">
    <source>
        <dbReference type="EMBL" id="GFY83690.1"/>
    </source>
</evidence>
<evidence type="ECO:0000313" key="2">
    <source>
        <dbReference type="Proteomes" id="UP000585474"/>
    </source>
</evidence>
<dbReference type="PANTHER" id="PTHR31431">
    <property type="entry name" value="NUCLEOPORIN NUP188 HOMOLOG"/>
    <property type="match status" value="1"/>
</dbReference>
<accession>A0A7J0EBC3</accession>
<dbReference type="InterPro" id="IPR044840">
    <property type="entry name" value="Nup188"/>
</dbReference>
<dbReference type="GO" id="GO:0006606">
    <property type="term" value="P:protein import into nucleus"/>
    <property type="evidence" value="ECO:0007669"/>
    <property type="project" value="TreeGrafter"/>
</dbReference>
<dbReference type="GO" id="GO:0017056">
    <property type="term" value="F:structural constituent of nuclear pore"/>
    <property type="evidence" value="ECO:0007669"/>
    <property type="project" value="InterPro"/>
</dbReference>
<dbReference type="AlphaFoldDB" id="A0A7J0EBC3"/>
<gene>
    <name evidence="1" type="ORF">Acr_03g0004640</name>
</gene>
<organism evidence="1 2">
    <name type="scientific">Actinidia rufa</name>
    <dbReference type="NCBI Taxonomy" id="165716"/>
    <lineage>
        <taxon>Eukaryota</taxon>
        <taxon>Viridiplantae</taxon>
        <taxon>Streptophyta</taxon>
        <taxon>Embryophyta</taxon>
        <taxon>Tracheophyta</taxon>
        <taxon>Spermatophyta</taxon>
        <taxon>Magnoliopsida</taxon>
        <taxon>eudicotyledons</taxon>
        <taxon>Gunneridae</taxon>
        <taxon>Pentapetalae</taxon>
        <taxon>asterids</taxon>
        <taxon>Ericales</taxon>
        <taxon>Actinidiaceae</taxon>
        <taxon>Actinidia</taxon>
    </lineage>
</organism>
<keyword evidence="2" id="KW-1185">Reference proteome</keyword>
<comment type="caution">
    <text evidence="1">The sequence shown here is derived from an EMBL/GenBank/DDBJ whole genome shotgun (WGS) entry which is preliminary data.</text>
</comment>